<proteinExistence type="predicted"/>
<reference evidence="3" key="1">
    <citation type="submission" date="2023-01" db="EMBL/GenBank/DDBJ databases">
        <title>Genome assembly of the deep-sea coral Lophelia pertusa.</title>
        <authorList>
            <person name="Herrera S."/>
            <person name="Cordes E."/>
        </authorList>
    </citation>
    <scope>NUCLEOTIDE SEQUENCE</scope>
    <source>
        <strain evidence="3">USNM1676648</strain>
        <tissue evidence="3">Polyp</tissue>
    </source>
</reference>
<evidence type="ECO:0000313" key="4">
    <source>
        <dbReference type="Proteomes" id="UP001163046"/>
    </source>
</evidence>
<evidence type="ECO:0000259" key="1">
    <source>
        <dbReference type="Pfam" id="PF05076"/>
    </source>
</evidence>
<dbReference type="PIRSF" id="PIRSF011844">
    <property type="entry name" value="Suppressor_of_fused_protein"/>
    <property type="match status" value="1"/>
</dbReference>
<dbReference type="InterPro" id="IPR038489">
    <property type="entry name" value="SUFU_C_sf"/>
</dbReference>
<dbReference type="SUPFAM" id="SSF103359">
    <property type="entry name" value="Suppressor of Fused, N-terminal domain"/>
    <property type="match status" value="1"/>
</dbReference>
<evidence type="ECO:0008006" key="5">
    <source>
        <dbReference type="Google" id="ProtNLM"/>
    </source>
</evidence>
<sequence>MPAPPTIPTPRGLEAIYSTLRQIYPDQPNPLQVTALVKYWLGGPDPLDFISMFNNPGSPMDGIPSHWHYISSGLSDLHGDGRVHEVTRREGPSGFGFEVTFRLKKQAGETSPPSWPAELLQSLARYVFQTENTLYSGDHVSWHLPLDQTPSAAGQYNCNPSHIQHMLMVDDPRLPVVTGPLGSVRFIQAVGICTEELQAAQHWNGPAVLDLLRKVPPAGGPWLVTDMDRIESIFEIDPSLQGTVTTGIEKDGSNLSGVSAKCCDTKRLPGDAVASERRSACSSVVSEISRTRTLRGIHLRFGLEAAMLLPLALRGRLNHGRHFTFHSSVNDMAITLVAPNVTGSITDNEHRFAACGTWLQVLITDDFLQRLDRDLDDLTRPSELVLPREYRWPRYGMIISVLPDDN</sequence>
<dbReference type="AlphaFoldDB" id="A0A9X0D3H4"/>
<dbReference type="PANTHER" id="PTHR10928:SF2">
    <property type="entry name" value="SUPPRESSOR OF FUSED HOMOLOG"/>
    <property type="match status" value="1"/>
</dbReference>
<dbReference type="Proteomes" id="UP001163046">
    <property type="component" value="Unassembled WGS sequence"/>
</dbReference>
<dbReference type="OrthoDB" id="10038834at2759"/>
<keyword evidence="4" id="KW-1185">Reference proteome</keyword>
<dbReference type="Pfam" id="PF12470">
    <property type="entry name" value="SUFU_C"/>
    <property type="match status" value="1"/>
</dbReference>
<protein>
    <recommendedName>
        <fullName evidence="5">Suppressor of fused homolog</fullName>
    </recommendedName>
</protein>
<dbReference type="GO" id="GO:0005737">
    <property type="term" value="C:cytoplasm"/>
    <property type="evidence" value="ECO:0007669"/>
    <property type="project" value="TreeGrafter"/>
</dbReference>
<gene>
    <name evidence="3" type="ORF">OS493_015087</name>
</gene>
<dbReference type="GO" id="GO:0005634">
    <property type="term" value="C:nucleus"/>
    <property type="evidence" value="ECO:0007669"/>
    <property type="project" value="TreeGrafter"/>
</dbReference>
<dbReference type="InterPro" id="IPR037181">
    <property type="entry name" value="SUFU_N"/>
</dbReference>
<dbReference type="Gene3D" id="3.30.1360.230">
    <property type="entry name" value="Sufu, C-terminal domain"/>
    <property type="match status" value="1"/>
</dbReference>
<dbReference type="Pfam" id="PF05076">
    <property type="entry name" value="SUFU"/>
    <property type="match status" value="1"/>
</dbReference>
<dbReference type="InterPro" id="IPR007768">
    <property type="entry name" value="Suppressor_of_fused"/>
</dbReference>
<evidence type="ECO:0000259" key="2">
    <source>
        <dbReference type="Pfam" id="PF12470"/>
    </source>
</evidence>
<dbReference type="PANTHER" id="PTHR10928">
    <property type="entry name" value="SUPPRESSOR OF FUSED"/>
    <property type="match status" value="1"/>
</dbReference>
<dbReference type="EMBL" id="MU825880">
    <property type="protein sequence ID" value="KAJ7385515.1"/>
    <property type="molecule type" value="Genomic_DNA"/>
</dbReference>
<evidence type="ECO:0000313" key="3">
    <source>
        <dbReference type="EMBL" id="KAJ7385515.1"/>
    </source>
</evidence>
<accession>A0A9X0D3H4</accession>
<name>A0A9X0D3H4_9CNID</name>
<organism evidence="3 4">
    <name type="scientific">Desmophyllum pertusum</name>
    <dbReference type="NCBI Taxonomy" id="174260"/>
    <lineage>
        <taxon>Eukaryota</taxon>
        <taxon>Metazoa</taxon>
        <taxon>Cnidaria</taxon>
        <taxon>Anthozoa</taxon>
        <taxon>Hexacorallia</taxon>
        <taxon>Scleractinia</taxon>
        <taxon>Caryophylliina</taxon>
        <taxon>Caryophylliidae</taxon>
        <taxon>Desmophyllum</taxon>
    </lineage>
</organism>
<comment type="caution">
    <text evidence="3">The sequence shown here is derived from an EMBL/GenBank/DDBJ whole genome shotgun (WGS) entry which is preliminary data.</text>
</comment>
<dbReference type="InterPro" id="IPR024314">
    <property type="entry name" value="SUFU_C"/>
</dbReference>
<feature type="domain" description="Suppressor of fused-like" evidence="1">
    <location>
        <begin position="43"/>
        <end position="229"/>
    </location>
</feature>
<dbReference type="InterPro" id="IPR016591">
    <property type="entry name" value="Suppressor_of_fused_euk"/>
</dbReference>
<feature type="domain" description="Suppressor of fused C-terminal" evidence="2">
    <location>
        <begin position="289"/>
        <end position="401"/>
    </location>
</feature>
<dbReference type="InterPro" id="IPR020941">
    <property type="entry name" value="SUFU-like_domain"/>
</dbReference>